<evidence type="ECO:0000313" key="2">
    <source>
        <dbReference type="Proteomes" id="UP000612055"/>
    </source>
</evidence>
<keyword evidence="2" id="KW-1185">Reference proteome</keyword>
<dbReference type="EMBL" id="JAEHOE010000050">
    <property type="protein sequence ID" value="KAG2491735.1"/>
    <property type="molecule type" value="Genomic_DNA"/>
</dbReference>
<dbReference type="PANTHER" id="PTHR36391">
    <property type="entry name" value="FURRY"/>
    <property type="match status" value="1"/>
</dbReference>
<dbReference type="PANTHER" id="PTHR36391:SF1">
    <property type="entry name" value="FURRY"/>
    <property type="match status" value="1"/>
</dbReference>
<sequence length="124" mass="14679">MADKPRFLKSLMNTLYGFGFKEPWRMTGVRSLPDFEHYLPKGTEYRKFSPGNQPVKAKIPHDPPKLVYDIKYFVRDYRRNNKYTARTVDSKTEFDFQKLFNEMPVKPDQVKTVPMPATTPHRGY</sequence>
<dbReference type="AlphaFoldDB" id="A0A835Y382"/>
<evidence type="ECO:0000313" key="1">
    <source>
        <dbReference type="EMBL" id="KAG2491735.1"/>
    </source>
</evidence>
<name>A0A835Y382_9CHLO</name>
<proteinExistence type="predicted"/>
<reference evidence="1" key="1">
    <citation type="journal article" date="2020" name="bioRxiv">
        <title>Comparative genomics of Chlamydomonas.</title>
        <authorList>
            <person name="Craig R.J."/>
            <person name="Hasan A.R."/>
            <person name="Ness R.W."/>
            <person name="Keightley P.D."/>
        </authorList>
    </citation>
    <scope>NUCLEOTIDE SEQUENCE</scope>
    <source>
        <strain evidence="1">CCAP 11/70</strain>
    </source>
</reference>
<comment type="caution">
    <text evidence="1">The sequence shown here is derived from an EMBL/GenBank/DDBJ whole genome shotgun (WGS) entry which is preliminary data.</text>
</comment>
<accession>A0A835Y382</accession>
<dbReference type="Proteomes" id="UP000612055">
    <property type="component" value="Unassembled WGS sequence"/>
</dbReference>
<organism evidence="1 2">
    <name type="scientific">Edaphochlamys debaryana</name>
    <dbReference type="NCBI Taxonomy" id="47281"/>
    <lineage>
        <taxon>Eukaryota</taxon>
        <taxon>Viridiplantae</taxon>
        <taxon>Chlorophyta</taxon>
        <taxon>core chlorophytes</taxon>
        <taxon>Chlorophyceae</taxon>
        <taxon>CS clade</taxon>
        <taxon>Chlamydomonadales</taxon>
        <taxon>Chlamydomonadales incertae sedis</taxon>
        <taxon>Edaphochlamys</taxon>
    </lineage>
</organism>
<protein>
    <submittedName>
        <fullName evidence="1">Uncharacterized protein</fullName>
    </submittedName>
</protein>
<gene>
    <name evidence="1" type="ORF">HYH03_009898</name>
</gene>
<dbReference type="OrthoDB" id="524218at2759"/>